<evidence type="ECO:0000259" key="1">
    <source>
        <dbReference type="Pfam" id="PF07238"/>
    </source>
</evidence>
<evidence type="ECO:0000313" key="2">
    <source>
        <dbReference type="EMBL" id="AKO52879.1"/>
    </source>
</evidence>
<gene>
    <name evidence="2" type="ORF">ABA45_11090</name>
</gene>
<protein>
    <recommendedName>
        <fullName evidence="1">PilZ domain-containing protein</fullName>
    </recommendedName>
</protein>
<reference evidence="2 3" key="1">
    <citation type="submission" date="2015-05" db="EMBL/GenBank/DDBJ databases">
        <title>Complete genome of Marinobacter psychrophilus strain 20041T isolated from sea-ice of the Canadian Basin.</title>
        <authorList>
            <person name="Song L."/>
            <person name="Ren L."/>
            <person name="Yu Y."/>
            <person name="Wang X."/>
        </authorList>
    </citation>
    <scope>NUCLEOTIDE SEQUENCE [LARGE SCALE GENOMIC DNA]</scope>
    <source>
        <strain evidence="2 3">20041</strain>
    </source>
</reference>
<dbReference type="STRING" id="330734.ABA45_11090"/>
<sequence length="208" mass="24010">MTQRNDDSANAKKQRERRNYFRINDRIGLEVHKLPPSTQDDFSAFGNTPFTSLQAEFKRLDQDIRTQLAGLSERDRALQSLLKAFNSKLDILARIMAFEQNPLQPEHWHQATLSEGGVAFFSNDESLQVGDHIAMRLTLPPELFQPRAIGEVVGVNTEDRDGTWIHTRFVRLEDSDRQQLARHIMRWQIRQRQQPNTETVGANDQCAN</sequence>
<dbReference type="GO" id="GO:0035438">
    <property type="term" value="F:cyclic-di-GMP binding"/>
    <property type="evidence" value="ECO:0007669"/>
    <property type="project" value="InterPro"/>
</dbReference>
<dbReference type="KEGG" id="mpq:ABA45_11090"/>
<name>A0A0H4I1Q6_9GAMM</name>
<dbReference type="Gene3D" id="2.40.10.220">
    <property type="entry name" value="predicted glycosyltransferase like domains"/>
    <property type="match status" value="1"/>
</dbReference>
<dbReference type="PATRIC" id="fig|330734.3.peg.2327"/>
<dbReference type="Pfam" id="PF07238">
    <property type="entry name" value="PilZ"/>
    <property type="match status" value="1"/>
</dbReference>
<feature type="domain" description="PilZ" evidence="1">
    <location>
        <begin position="109"/>
        <end position="185"/>
    </location>
</feature>
<dbReference type="AlphaFoldDB" id="A0A0H4I1Q6"/>
<keyword evidence="3" id="KW-1185">Reference proteome</keyword>
<accession>A0A0H4I1Q6</accession>
<dbReference type="InterPro" id="IPR009875">
    <property type="entry name" value="PilZ_domain"/>
</dbReference>
<dbReference type="RefSeq" id="WP_048386122.1">
    <property type="nucleotide sequence ID" value="NZ_CP011494.1"/>
</dbReference>
<evidence type="ECO:0000313" key="3">
    <source>
        <dbReference type="Proteomes" id="UP000036406"/>
    </source>
</evidence>
<dbReference type="Proteomes" id="UP000036406">
    <property type="component" value="Chromosome"/>
</dbReference>
<proteinExistence type="predicted"/>
<organism evidence="2 3">
    <name type="scientific">Marinobacter psychrophilus</name>
    <dbReference type="NCBI Taxonomy" id="330734"/>
    <lineage>
        <taxon>Bacteria</taxon>
        <taxon>Pseudomonadati</taxon>
        <taxon>Pseudomonadota</taxon>
        <taxon>Gammaproteobacteria</taxon>
        <taxon>Pseudomonadales</taxon>
        <taxon>Marinobacteraceae</taxon>
        <taxon>Marinobacter</taxon>
    </lineage>
</organism>
<dbReference type="EMBL" id="CP011494">
    <property type="protein sequence ID" value="AKO52879.1"/>
    <property type="molecule type" value="Genomic_DNA"/>
</dbReference>